<dbReference type="STRING" id="37653.A0A0L8HMZ3"/>
<sequence length="339" mass="38794">MAISLVWQHRQTRFDLSSRDLQTINGENILDVIKLVEDVKAANGQTGYFIVTNLRAIWHSQQTPSKNISIGFQCFMTIETSTKRSIHFGTSESLVIYAKDKNRFQFIFTTNQTQFPRMLSSLNAVYRAFRSSSLCRELKLRTNLMQNYELMLLPKEEICDKINGVWNLSCDRGNLGLLYITNIRAVWNAETNKNFNISIPYLDMEFVKIQQSKYGLALSIAVSELSGGYLLGFRVDPQEKLKQVAKVLHSLFQASKINPNFGVHCKIDSKFSDTELKHEILEIIEYYQKEEPLDAFAAYLSDGTKMQGRELEFCDHLGLAMEKLPSGLTVQDLWNVPSC</sequence>
<evidence type="ECO:0000256" key="1">
    <source>
        <dbReference type="ARBA" id="ARBA00004138"/>
    </source>
</evidence>
<dbReference type="GO" id="GO:0060271">
    <property type="term" value="P:cilium assembly"/>
    <property type="evidence" value="ECO:0007669"/>
    <property type="project" value="TreeGrafter"/>
</dbReference>
<evidence type="ECO:0000313" key="9">
    <source>
        <dbReference type="EMBL" id="KOF90577.1"/>
    </source>
</evidence>
<evidence type="ECO:0000256" key="7">
    <source>
        <dbReference type="ARBA" id="ARBA00023273"/>
    </source>
</evidence>
<dbReference type="KEGG" id="obi:106869652"/>
<comment type="subcellular location">
    <subcellularLocation>
        <location evidence="1">Cell projection</location>
        <location evidence="1">Cilium</location>
    </subcellularLocation>
    <subcellularLocation>
        <location evidence="2">Cytoplasm</location>
        <location evidence="2">Cytoskeleton</location>
    </subcellularLocation>
</comment>
<dbReference type="EMBL" id="KQ417725">
    <property type="protein sequence ID" value="KOF90577.1"/>
    <property type="molecule type" value="Genomic_DNA"/>
</dbReference>
<keyword evidence="5" id="KW-0969">Cilium</keyword>
<reference evidence="9" key="1">
    <citation type="submission" date="2015-07" db="EMBL/GenBank/DDBJ databases">
        <title>MeaNS - Measles Nucleotide Surveillance Program.</title>
        <authorList>
            <person name="Tran T."/>
            <person name="Druce J."/>
        </authorList>
    </citation>
    <scope>NUCLEOTIDE SEQUENCE</scope>
    <source>
        <strain evidence="9">UCB-OBI-ISO-001</strain>
        <tissue evidence="9">Gonad</tissue>
    </source>
</reference>
<feature type="domain" description="BBSome complex member BBS5 PH" evidence="8">
    <location>
        <begin position="156"/>
        <end position="210"/>
    </location>
</feature>
<dbReference type="GO" id="GO:0034464">
    <property type="term" value="C:BBSome"/>
    <property type="evidence" value="ECO:0007669"/>
    <property type="project" value="InterPro"/>
</dbReference>
<protein>
    <recommendedName>
        <fullName evidence="8">BBSome complex member BBS5 PH domain-containing protein</fullName>
    </recommendedName>
</protein>
<evidence type="ECO:0000256" key="3">
    <source>
        <dbReference type="ARBA" id="ARBA00005822"/>
    </source>
</evidence>
<evidence type="ECO:0000256" key="5">
    <source>
        <dbReference type="ARBA" id="ARBA00023069"/>
    </source>
</evidence>
<dbReference type="AlphaFoldDB" id="A0A0L8HMZ3"/>
<evidence type="ECO:0000256" key="4">
    <source>
        <dbReference type="ARBA" id="ARBA00022490"/>
    </source>
</evidence>
<keyword evidence="6" id="KW-0206">Cytoskeleton</keyword>
<dbReference type="SMART" id="SM00683">
    <property type="entry name" value="DM16"/>
    <property type="match status" value="2"/>
</dbReference>
<dbReference type="PANTHER" id="PTHR21351:SF0">
    <property type="entry name" value="BARDET-BIEDL SYNDROME 5 PROTEIN"/>
    <property type="match status" value="1"/>
</dbReference>
<evidence type="ECO:0000259" key="8">
    <source>
        <dbReference type="SMART" id="SM00683"/>
    </source>
</evidence>
<dbReference type="Pfam" id="PF07289">
    <property type="entry name" value="BBL5"/>
    <property type="match status" value="1"/>
</dbReference>
<accession>A0A0L8HMZ3</accession>
<name>A0A0L8HMZ3_OCTBM</name>
<dbReference type="GO" id="GO:0036064">
    <property type="term" value="C:ciliary basal body"/>
    <property type="evidence" value="ECO:0007669"/>
    <property type="project" value="TreeGrafter"/>
</dbReference>
<dbReference type="InterPro" id="IPR006606">
    <property type="entry name" value="BBL5"/>
</dbReference>
<proteinExistence type="inferred from homology"/>
<dbReference type="PANTHER" id="PTHR21351">
    <property type="entry name" value="BARDET-BIEDL SYNDROME PROTEIN 5"/>
    <property type="match status" value="1"/>
</dbReference>
<dbReference type="OrthoDB" id="10261999at2759"/>
<dbReference type="InterPro" id="IPR014003">
    <property type="entry name" value="BBS5_PH"/>
</dbReference>
<organism evidence="9">
    <name type="scientific">Octopus bimaculoides</name>
    <name type="common">California two-spotted octopus</name>
    <dbReference type="NCBI Taxonomy" id="37653"/>
    <lineage>
        <taxon>Eukaryota</taxon>
        <taxon>Metazoa</taxon>
        <taxon>Spiralia</taxon>
        <taxon>Lophotrochozoa</taxon>
        <taxon>Mollusca</taxon>
        <taxon>Cephalopoda</taxon>
        <taxon>Coleoidea</taxon>
        <taxon>Octopodiformes</taxon>
        <taxon>Octopoda</taxon>
        <taxon>Incirrata</taxon>
        <taxon>Octopodidae</taxon>
        <taxon>Octopus</taxon>
    </lineage>
</organism>
<keyword evidence="7" id="KW-0966">Cell projection</keyword>
<dbReference type="GO" id="GO:0032266">
    <property type="term" value="F:phosphatidylinositol-3-phosphate binding"/>
    <property type="evidence" value="ECO:0007669"/>
    <property type="project" value="TreeGrafter"/>
</dbReference>
<gene>
    <name evidence="9" type="ORF">OCBIM_22010921mg</name>
</gene>
<feature type="domain" description="BBSome complex member BBS5 PH" evidence="8">
    <location>
        <begin position="27"/>
        <end position="81"/>
    </location>
</feature>
<keyword evidence="4" id="KW-0963">Cytoplasm</keyword>
<comment type="similarity">
    <text evidence="3">Belongs to the BBS5 family.</text>
</comment>
<evidence type="ECO:0000256" key="2">
    <source>
        <dbReference type="ARBA" id="ARBA00004245"/>
    </source>
</evidence>
<evidence type="ECO:0000256" key="6">
    <source>
        <dbReference type="ARBA" id="ARBA00023212"/>
    </source>
</evidence>